<name>A0A926ENH9_9FIRM</name>
<comment type="caution">
    <text evidence="2">The sequence shown here is derived from an EMBL/GenBank/DDBJ whole genome shotgun (WGS) entry which is preliminary data.</text>
</comment>
<dbReference type="RefSeq" id="WP_249334113.1">
    <property type="nucleotide sequence ID" value="NZ_JACRSY010000043.1"/>
</dbReference>
<sequence length="51" mass="5713">MKVQKTNKKGKKKQSFNIYSAFNKNKKGIVAGISLFLAFLMILGVLGQFAY</sequence>
<dbReference type="EMBL" id="JACRSY010000043">
    <property type="protein sequence ID" value="MBC8581283.1"/>
    <property type="molecule type" value="Genomic_DNA"/>
</dbReference>
<keyword evidence="1" id="KW-0812">Transmembrane</keyword>
<keyword evidence="3" id="KW-1185">Reference proteome</keyword>
<gene>
    <name evidence="2" type="ORF">H8718_17385</name>
</gene>
<accession>A0A926ENH9</accession>
<proteinExistence type="predicted"/>
<keyword evidence="1" id="KW-0472">Membrane</keyword>
<feature type="transmembrane region" description="Helical" evidence="1">
    <location>
        <begin position="29"/>
        <end position="50"/>
    </location>
</feature>
<reference evidence="2" key="1">
    <citation type="submission" date="2020-08" db="EMBL/GenBank/DDBJ databases">
        <title>Genome public.</title>
        <authorList>
            <person name="Liu C."/>
            <person name="Sun Q."/>
        </authorList>
    </citation>
    <scope>NUCLEOTIDE SEQUENCE</scope>
    <source>
        <strain evidence="2">NSJ-12</strain>
    </source>
</reference>
<organism evidence="2 3">
    <name type="scientific">Zhenhengia yiwuensis</name>
    <dbReference type="NCBI Taxonomy" id="2763666"/>
    <lineage>
        <taxon>Bacteria</taxon>
        <taxon>Bacillati</taxon>
        <taxon>Bacillota</taxon>
        <taxon>Clostridia</taxon>
        <taxon>Lachnospirales</taxon>
        <taxon>Lachnospiraceae</taxon>
        <taxon>Zhenhengia</taxon>
    </lineage>
</organism>
<evidence type="ECO:0000313" key="2">
    <source>
        <dbReference type="EMBL" id="MBC8581283.1"/>
    </source>
</evidence>
<evidence type="ECO:0000256" key="1">
    <source>
        <dbReference type="SAM" id="Phobius"/>
    </source>
</evidence>
<keyword evidence="1" id="KW-1133">Transmembrane helix</keyword>
<dbReference type="AlphaFoldDB" id="A0A926ENH9"/>
<protein>
    <submittedName>
        <fullName evidence="2">Uncharacterized protein</fullName>
    </submittedName>
</protein>
<dbReference type="Proteomes" id="UP000655830">
    <property type="component" value="Unassembled WGS sequence"/>
</dbReference>
<evidence type="ECO:0000313" key="3">
    <source>
        <dbReference type="Proteomes" id="UP000655830"/>
    </source>
</evidence>